<dbReference type="RefSeq" id="WP_176910153.1">
    <property type="nucleotide sequence ID" value="NZ_JABKAU010000060.1"/>
</dbReference>
<dbReference type="InterPro" id="IPR036046">
    <property type="entry name" value="Acylphosphatase-like_dom_sf"/>
</dbReference>
<evidence type="ECO:0000313" key="2">
    <source>
        <dbReference type="EMBL" id="NVO33343.1"/>
    </source>
</evidence>
<dbReference type="Proteomes" id="UP000565521">
    <property type="component" value="Unassembled WGS sequence"/>
</dbReference>
<dbReference type="Gene3D" id="3.30.70.100">
    <property type="match status" value="1"/>
</dbReference>
<dbReference type="InterPro" id="IPR007024">
    <property type="entry name" value="BLUF_domain"/>
</dbReference>
<keyword evidence="3" id="KW-1185">Reference proteome</keyword>
<proteinExistence type="predicted"/>
<name>A0A7Y7U7A3_9BACT</name>
<sequence length="145" mass="15905">MVSPNSLFRLVYQSLATPPFCAAALEVLLVKARTHNQANYLTGMLLYVDGQFLQVLEGPEPALSQLYGRIQQDPRHTDVHTLSYTPVAARAFPDWRMAYAPVSPAELQQTTGFLPLAQSPGFAAHPPGELWELLRGFARGVAIDG</sequence>
<reference evidence="2 3" key="1">
    <citation type="submission" date="2020-05" db="EMBL/GenBank/DDBJ databases">
        <title>Hymenobacter terrestris sp. nov. and Hymenobacter lapidiphilus sp. nov., isolated from regoliths in Antarctica.</title>
        <authorList>
            <person name="Sedlacek I."/>
            <person name="Pantucek R."/>
            <person name="Zeman M."/>
            <person name="Holochova P."/>
            <person name="Kralova S."/>
            <person name="Stankova E."/>
            <person name="Sedo O."/>
            <person name="Micenkova L."/>
            <person name="Svec P."/>
            <person name="Gupta V."/>
            <person name="Sood U."/>
            <person name="Korpole U.S."/>
            <person name="Lal R."/>
        </authorList>
    </citation>
    <scope>NUCLEOTIDE SEQUENCE [LARGE SCALE GENOMIC DNA]</scope>
    <source>
        <strain evidence="2 3">P5342</strain>
    </source>
</reference>
<evidence type="ECO:0000259" key="1">
    <source>
        <dbReference type="PROSITE" id="PS50925"/>
    </source>
</evidence>
<dbReference type="PROSITE" id="PS50925">
    <property type="entry name" value="BLUF"/>
    <property type="match status" value="1"/>
</dbReference>
<dbReference type="AlphaFoldDB" id="A0A7Y7U7A3"/>
<dbReference type="SMART" id="SM01034">
    <property type="entry name" value="BLUF"/>
    <property type="match status" value="1"/>
</dbReference>
<accession>A0A7Y7U7A3</accession>
<dbReference type="Pfam" id="PF04940">
    <property type="entry name" value="BLUF"/>
    <property type="match status" value="1"/>
</dbReference>
<dbReference type="GO" id="GO:0071949">
    <property type="term" value="F:FAD binding"/>
    <property type="evidence" value="ECO:0007669"/>
    <property type="project" value="InterPro"/>
</dbReference>
<evidence type="ECO:0000313" key="3">
    <source>
        <dbReference type="Proteomes" id="UP000565521"/>
    </source>
</evidence>
<gene>
    <name evidence="2" type="ORF">HW554_19220</name>
</gene>
<dbReference type="EMBL" id="JABKAU010000060">
    <property type="protein sequence ID" value="NVO33343.1"/>
    <property type="molecule type" value="Genomic_DNA"/>
</dbReference>
<organism evidence="2 3">
    <name type="scientific">Hymenobacter lapidiphilus</name>
    <dbReference type="NCBI Taxonomy" id="2608003"/>
    <lineage>
        <taxon>Bacteria</taxon>
        <taxon>Pseudomonadati</taxon>
        <taxon>Bacteroidota</taxon>
        <taxon>Cytophagia</taxon>
        <taxon>Cytophagales</taxon>
        <taxon>Hymenobacteraceae</taxon>
        <taxon>Hymenobacter</taxon>
    </lineage>
</organism>
<dbReference type="GO" id="GO:0009882">
    <property type="term" value="F:blue light photoreceptor activity"/>
    <property type="evidence" value="ECO:0007669"/>
    <property type="project" value="InterPro"/>
</dbReference>
<feature type="domain" description="BLUF" evidence="1">
    <location>
        <begin position="7"/>
        <end position="98"/>
    </location>
</feature>
<comment type="caution">
    <text evidence="2">The sequence shown here is derived from an EMBL/GenBank/DDBJ whole genome shotgun (WGS) entry which is preliminary data.</text>
</comment>
<dbReference type="SUPFAM" id="SSF54975">
    <property type="entry name" value="Acylphosphatase/BLUF domain-like"/>
    <property type="match status" value="1"/>
</dbReference>
<protein>
    <submittedName>
        <fullName evidence="2">BLUF domain-containing protein</fullName>
    </submittedName>
</protein>